<protein>
    <submittedName>
        <fullName evidence="1">Uncharacterized protein</fullName>
    </submittedName>
</protein>
<dbReference type="Proteomes" id="UP001054837">
    <property type="component" value="Unassembled WGS sequence"/>
</dbReference>
<proteinExistence type="predicted"/>
<keyword evidence="2" id="KW-1185">Reference proteome</keyword>
<evidence type="ECO:0000313" key="1">
    <source>
        <dbReference type="EMBL" id="GIX71864.1"/>
    </source>
</evidence>
<reference evidence="1 2" key="1">
    <citation type="submission" date="2021-06" db="EMBL/GenBank/DDBJ databases">
        <title>Caerostris darwini draft genome.</title>
        <authorList>
            <person name="Kono N."/>
            <person name="Arakawa K."/>
        </authorList>
    </citation>
    <scope>NUCLEOTIDE SEQUENCE [LARGE SCALE GENOMIC DNA]</scope>
</reference>
<dbReference type="EMBL" id="BPLQ01000489">
    <property type="protein sequence ID" value="GIX71864.1"/>
    <property type="molecule type" value="Genomic_DNA"/>
</dbReference>
<evidence type="ECO:0000313" key="2">
    <source>
        <dbReference type="Proteomes" id="UP001054837"/>
    </source>
</evidence>
<organism evidence="1 2">
    <name type="scientific">Caerostris darwini</name>
    <dbReference type="NCBI Taxonomy" id="1538125"/>
    <lineage>
        <taxon>Eukaryota</taxon>
        <taxon>Metazoa</taxon>
        <taxon>Ecdysozoa</taxon>
        <taxon>Arthropoda</taxon>
        <taxon>Chelicerata</taxon>
        <taxon>Arachnida</taxon>
        <taxon>Araneae</taxon>
        <taxon>Araneomorphae</taxon>
        <taxon>Entelegynae</taxon>
        <taxon>Araneoidea</taxon>
        <taxon>Araneidae</taxon>
        <taxon>Caerostris</taxon>
    </lineage>
</organism>
<accession>A0AAV4MM52</accession>
<comment type="caution">
    <text evidence="1">The sequence shown here is derived from an EMBL/GenBank/DDBJ whole genome shotgun (WGS) entry which is preliminary data.</text>
</comment>
<sequence>MIRLDGRHEDGMKMCRIDNKIGEFWCFRSNISKCKIITYEVLPEGNDLLSFSGCFVGIFWVSLIQDANLGEKLLKSFLTTIISSTGTIPGITCTAQYSKHKEENTLLYTNKDSLSSLG</sequence>
<name>A0AAV4MM52_9ARAC</name>
<gene>
    <name evidence="1" type="ORF">CDAR_438961</name>
</gene>
<dbReference type="AlphaFoldDB" id="A0AAV4MM52"/>